<sequence length="127" mass="14276">MLLICVSAGKVWFADLFCLPFVGLFSASLLGAQNEFTESDMWSTTEFSISLTLLYVLLLFEEFLFVSLEPKSEFILLIFSFEPRRLSTPCLGSPKPACLESNFLTSLFFCSGSSFEGIQNEFTYPDT</sequence>
<protein>
    <submittedName>
        <fullName evidence="2">Uncharacterized protein</fullName>
    </submittedName>
</protein>
<evidence type="ECO:0000313" key="2">
    <source>
        <dbReference type="EMBL" id="CAG6690030.1"/>
    </source>
</evidence>
<reference evidence="2" key="1">
    <citation type="submission" date="2021-05" db="EMBL/GenBank/DDBJ databases">
        <authorList>
            <person name="Alioto T."/>
            <person name="Alioto T."/>
            <person name="Gomez Garrido J."/>
        </authorList>
    </citation>
    <scope>NUCLEOTIDE SEQUENCE</scope>
</reference>
<dbReference type="AlphaFoldDB" id="A0A8D8TPT2"/>
<evidence type="ECO:0000256" key="1">
    <source>
        <dbReference type="SAM" id="Phobius"/>
    </source>
</evidence>
<keyword evidence="1" id="KW-0812">Transmembrane</keyword>
<feature type="transmembrane region" description="Helical" evidence="1">
    <location>
        <begin position="47"/>
        <end position="68"/>
    </location>
</feature>
<name>A0A8D8TPT2_9HEMI</name>
<proteinExistence type="predicted"/>
<accession>A0A8D8TPT2</accession>
<feature type="transmembrane region" description="Helical" evidence="1">
    <location>
        <begin position="12"/>
        <end position="32"/>
    </location>
</feature>
<organism evidence="2">
    <name type="scientific">Cacopsylla melanoneura</name>
    <dbReference type="NCBI Taxonomy" id="428564"/>
    <lineage>
        <taxon>Eukaryota</taxon>
        <taxon>Metazoa</taxon>
        <taxon>Ecdysozoa</taxon>
        <taxon>Arthropoda</taxon>
        <taxon>Hexapoda</taxon>
        <taxon>Insecta</taxon>
        <taxon>Pterygota</taxon>
        <taxon>Neoptera</taxon>
        <taxon>Paraneoptera</taxon>
        <taxon>Hemiptera</taxon>
        <taxon>Sternorrhyncha</taxon>
        <taxon>Psylloidea</taxon>
        <taxon>Psyllidae</taxon>
        <taxon>Psyllinae</taxon>
        <taxon>Cacopsylla</taxon>
    </lineage>
</organism>
<keyword evidence="1" id="KW-0472">Membrane</keyword>
<dbReference type="EMBL" id="HBUF01295304">
    <property type="protein sequence ID" value="CAG6690030.1"/>
    <property type="molecule type" value="Transcribed_RNA"/>
</dbReference>
<keyword evidence="1" id="KW-1133">Transmembrane helix</keyword>